<dbReference type="PANTHER" id="PTHR14359">
    <property type="entry name" value="HOMO-OLIGOMERIC FLAVIN CONTAINING CYS DECARBOXYLASE FAMILY"/>
    <property type="match status" value="1"/>
</dbReference>
<evidence type="ECO:0000256" key="1">
    <source>
        <dbReference type="ARBA" id="ARBA00022793"/>
    </source>
</evidence>
<dbReference type="Pfam" id="PF02441">
    <property type="entry name" value="Flavoprotein"/>
    <property type="match status" value="1"/>
</dbReference>
<name>A0A7Z7IAW6_9BURK</name>
<feature type="binding site" evidence="3">
    <location>
        <position position="348"/>
    </location>
    <ligand>
        <name>CTP</name>
        <dbReference type="ChEBI" id="CHEBI:37563"/>
    </ligand>
</feature>
<evidence type="ECO:0000313" key="8">
    <source>
        <dbReference type="Proteomes" id="UP000219522"/>
    </source>
</evidence>
<dbReference type="GO" id="GO:0046872">
    <property type="term" value="F:metal ion binding"/>
    <property type="evidence" value="ECO:0007669"/>
    <property type="project" value="UniProtKB-KW"/>
</dbReference>
<feature type="region of interest" description="Phosphopantothenate--cysteine ligase" evidence="3">
    <location>
        <begin position="214"/>
        <end position="426"/>
    </location>
</feature>
<comment type="similarity">
    <text evidence="3 4">In the C-terminal section; belongs to the PPC synthetase family.</text>
</comment>
<dbReference type="EMBL" id="OCSU01000002">
    <property type="protein sequence ID" value="SOE82489.1"/>
    <property type="molecule type" value="Genomic_DNA"/>
</dbReference>
<gene>
    <name evidence="3" type="primary">coaBC</name>
    <name evidence="7" type="ORF">SAMN05446927_5823</name>
</gene>
<comment type="similarity">
    <text evidence="3 4">In the N-terminal section; belongs to the HFCD (homo-oligomeric flavin containing Cys decarboxylase) superfamily.</text>
</comment>
<dbReference type="GO" id="GO:0015941">
    <property type="term" value="P:pantothenate catabolic process"/>
    <property type="evidence" value="ECO:0007669"/>
    <property type="project" value="InterPro"/>
</dbReference>
<feature type="binding site" evidence="3">
    <location>
        <begin position="330"/>
        <end position="333"/>
    </location>
    <ligand>
        <name>CTP</name>
        <dbReference type="ChEBI" id="CHEBI:37563"/>
    </ligand>
</feature>
<sequence>MLSTPAPDRRFQTKTSPEGKVDQTAELAGKHLLLGLTGGIACYKIAELTRLLTKAGATVQIAMTEAATQFITPVTMQALSGRPVYTSQWDARVPNNMPHIDLSREADAIVIAPASTDFIAKLAHGLCDDLLSTLCIARDCPLLVVPAMNRQMWQNAATQRNVATLRGDGVEVLGPDSGPQACGEIGDGRMLEPTATFEAICAFFQPKILRGRRVLITAGPTFEPLDPVRGITNRSSGKMGFSLARAAAQAGADVHLVAGPVALETPWGVYREDVQTAQQMYDAVMHASPDTDIFIAVAAVADWRVDHVSEHKIKKSADEKLPTFSFVENPDILAAVAKLPNPPYCVGFAAESGDLDLHGEEKRVRKNVPLLIGNLGPLTFGLDDNEVVLFEASGKTCLPRADKKLLARTLIGEIAKRAPRGGSILS</sequence>
<dbReference type="EC" id="6.3.2.5" evidence="3"/>
<feature type="binding site" evidence="3">
    <location>
        <position position="362"/>
    </location>
    <ligand>
        <name>CTP</name>
        <dbReference type="ChEBI" id="CHEBI:37563"/>
    </ligand>
</feature>
<dbReference type="SUPFAM" id="SSF52507">
    <property type="entry name" value="Homo-oligomeric flavin-containing Cys decarboxylases, HFCD"/>
    <property type="match status" value="1"/>
</dbReference>
<comment type="function">
    <text evidence="4">Catalyzes two steps in the biosynthesis of coenzyme A. In the first step cysteine is conjugated to 4'-phosphopantothenate to form 4-phosphopantothenoylcysteine, in the latter compound is decarboxylated to form 4'-phosphopantotheine.</text>
</comment>
<dbReference type="Proteomes" id="UP000219522">
    <property type="component" value="Unassembled WGS sequence"/>
</dbReference>
<evidence type="ECO:0000259" key="5">
    <source>
        <dbReference type="Pfam" id="PF02441"/>
    </source>
</evidence>
<dbReference type="GO" id="GO:0071513">
    <property type="term" value="C:phosphopantothenoylcysteine decarboxylase complex"/>
    <property type="evidence" value="ECO:0007669"/>
    <property type="project" value="TreeGrafter"/>
</dbReference>
<dbReference type="GO" id="GO:0004633">
    <property type="term" value="F:phosphopantothenoylcysteine decarboxylase activity"/>
    <property type="evidence" value="ECO:0007669"/>
    <property type="project" value="UniProtKB-UniRule"/>
</dbReference>
<dbReference type="GO" id="GO:0010181">
    <property type="term" value="F:FMN binding"/>
    <property type="evidence" value="ECO:0007669"/>
    <property type="project" value="UniProtKB-UniRule"/>
</dbReference>
<evidence type="ECO:0000256" key="4">
    <source>
        <dbReference type="RuleBase" id="RU364078"/>
    </source>
</evidence>
<dbReference type="EC" id="4.1.1.36" evidence="3"/>
<dbReference type="UniPathway" id="UPA00241">
    <property type="reaction ID" value="UER00353"/>
</dbReference>
<feature type="domain" description="DNA/pantothenate metabolism flavoprotein C-terminal" evidence="6">
    <location>
        <begin position="209"/>
        <end position="416"/>
    </location>
</feature>
<comment type="caution">
    <text evidence="7">The sequence shown here is derived from an EMBL/GenBank/DDBJ whole genome shotgun (WGS) entry which is preliminary data.</text>
</comment>
<feature type="active site" description="Proton donor" evidence="3">
    <location>
        <position position="182"/>
    </location>
</feature>
<dbReference type="InterPro" id="IPR005252">
    <property type="entry name" value="CoaBC"/>
</dbReference>
<dbReference type="Gene3D" id="3.40.50.1950">
    <property type="entry name" value="Flavin prenyltransferase-like"/>
    <property type="match status" value="1"/>
</dbReference>
<keyword evidence="2 3" id="KW-0456">Lyase</keyword>
<feature type="region of interest" description="Phosphopantothenoylcysteine decarboxylase" evidence="3">
    <location>
        <begin position="1"/>
        <end position="213"/>
    </location>
</feature>
<dbReference type="PANTHER" id="PTHR14359:SF6">
    <property type="entry name" value="PHOSPHOPANTOTHENOYLCYSTEINE DECARBOXYLASE"/>
    <property type="match status" value="1"/>
</dbReference>
<protein>
    <recommendedName>
        <fullName evidence="3">Coenzyme A biosynthesis bifunctional protein CoaBC</fullName>
    </recommendedName>
    <alternativeName>
        <fullName evidence="3">DNA/pantothenate metabolism flavoprotein</fullName>
    </alternativeName>
    <alternativeName>
        <fullName evidence="3">Phosphopantothenoylcysteine synthetase/decarboxylase</fullName>
        <shortName evidence="3">PPCS-PPCDC</shortName>
    </alternativeName>
    <domain>
        <recommendedName>
            <fullName evidence="3">Phosphopantothenoylcysteine decarboxylase</fullName>
            <shortName evidence="3">PPC decarboxylase</shortName>
            <shortName evidence="3">PPC-DC</shortName>
            <ecNumber evidence="3">4.1.1.36</ecNumber>
        </recommendedName>
        <alternativeName>
            <fullName evidence="3">CoaC</fullName>
        </alternativeName>
    </domain>
    <domain>
        <recommendedName>
            <fullName evidence="3">Phosphopantothenate--cysteine ligase</fullName>
            <ecNumber evidence="3">6.3.2.5</ecNumber>
        </recommendedName>
        <alternativeName>
            <fullName evidence="3">CoaB</fullName>
        </alternativeName>
        <alternativeName>
            <fullName evidence="3">Phosphopantothenoylcysteine synthetase</fullName>
            <shortName evidence="3">PPC synthetase</shortName>
            <shortName evidence="3">PPC-S</shortName>
        </alternativeName>
    </domain>
</protein>
<evidence type="ECO:0000256" key="3">
    <source>
        <dbReference type="HAMAP-Rule" id="MF_02225"/>
    </source>
</evidence>
<dbReference type="OrthoDB" id="9802554at2"/>
<keyword evidence="1 3" id="KW-0210">Decarboxylase</keyword>
<organism evidence="7 8">
    <name type="scientific">Caballeronia arationis</name>
    <dbReference type="NCBI Taxonomy" id="1777142"/>
    <lineage>
        <taxon>Bacteria</taxon>
        <taxon>Pseudomonadati</taxon>
        <taxon>Pseudomonadota</taxon>
        <taxon>Betaproteobacteria</taxon>
        <taxon>Burkholderiales</taxon>
        <taxon>Burkholderiaceae</taxon>
        <taxon>Caballeronia</taxon>
    </lineage>
</organism>
<dbReference type="Gene3D" id="3.40.50.10300">
    <property type="entry name" value="CoaB-like"/>
    <property type="match status" value="1"/>
</dbReference>
<feature type="domain" description="Flavoprotein" evidence="5">
    <location>
        <begin position="30"/>
        <end position="200"/>
    </location>
</feature>
<comment type="pathway">
    <text evidence="3 4">Cofactor biosynthesis; coenzyme A biosynthesis; CoA from (R)-pantothenate: step 3/5.</text>
</comment>
<dbReference type="InterPro" id="IPR007085">
    <property type="entry name" value="DNA/pantothenate-metab_flavo_C"/>
</dbReference>
<dbReference type="GO" id="GO:0015937">
    <property type="term" value="P:coenzyme A biosynthetic process"/>
    <property type="evidence" value="ECO:0007669"/>
    <property type="project" value="UniProtKB-UniRule"/>
</dbReference>
<dbReference type="GO" id="GO:0004632">
    <property type="term" value="F:phosphopantothenate--cysteine ligase activity"/>
    <property type="evidence" value="ECO:0007669"/>
    <property type="project" value="UniProtKB-UniRule"/>
</dbReference>
<dbReference type="HAMAP" id="MF_02225">
    <property type="entry name" value="CoaBC"/>
    <property type="match status" value="1"/>
</dbReference>
<comment type="function">
    <text evidence="3">Catalyzes two sequential steps in the biosynthesis of coenzyme A. In the first step cysteine is conjugated to 4'-phosphopantothenate to form 4-phosphopantothenoylcysteine. In the second step the latter compound is decarboxylated to form 4'-phosphopantotheine.</text>
</comment>
<comment type="catalytic activity">
    <reaction evidence="3 4">
        <text>(R)-4'-phosphopantothenate + L-cysteine + CTP = N-[(R)-4-phosphopantothenoyl]-L-cysteine + CMP + diphosphate + H(+)</text>
        <dbReference type="Rhea" id="RHEA:19397"/>
        <dbReference type="ChEBI" id="CHEBI:10986"/>
        <dbReference type="ChEBI" id="CHEBI:15378"/>
        <dbReference type="ChEBI" id="CHEBI:33019"/>
        <dbReference type="ChEBI" id="CHEBI:35235"/>
        <dbReference type="ChEBI" id="CHEBI:37563"/>
        <dbReference type="ChEBI" id="CHEBI:59458"/>
        <dbReference type="ChEBI" id="CHEBI:60377"/>
        <dbReference type="EC" id="6.3.2.5"/>
    </reaction>
</comment>
<feature type="binding site" evidence="3">
    <location>
        <position position="366"/>
    </location>
    <ligand>
        <name>CTP</name>
        <dbReference type="ChEBI" id="CHEBI:37563"/>
    </ligand>
</feature>
<keyword evidence="3 4" id="KW-0285">Flavoprotein</keyword>
<evidence type="ECO:0000259" key="6">
    <source>
        <dbReference type="Pfam" id="PF04127"/>
    </source>
</evidence>
<evidence type="ECO:0000256" key="2">
    <source>
        <dbReference type="ARBA" id="ARBA00023239"/>
    </source>
</evidence>
<keyword evidence="3 4" id="KW-0436">Ligase</keyword>
<accession>A0A7Z7IAW6</accession>
<keyword evidence="3" id="KW-0479">Metal-binding</keyword>
<dbReference type="InterPro" id="IPR035929">
    <property type="entry name" value="CoaB-like_sf"/>
</dbReference>
<dbReference type="AlphaFoldDB" id="A0A7Z7IAW6"/>
<dbReference type="SUPFAM" id="SSF102645">
    <property type="entry name" value="CoaB-like"/>
    <property type="match status" value="1"/>
</dbReference>
<keyword evidence="3" id="KW-0460">Magnesium</keyword>
<comment type="cofactor">
    <cofactor evidence="3">
        <name>Mg(2+)</name>
        <dbReference type="ChEBI" id="CHEBI:18420"/>
    </cofactor>
</comment>
<comment type="cofactor">
    <cofactor evidence="3">
        <name>FMN</name>
        <dbReference type="ChEBI" id="CHEBI:58210"/>
    </cofactor>
    <text evidence="3">Binds 1 FMN per subunit.</text>
</comment>
<keyword evidence="3" id="KW-0511">Multifunctional enzyme</keyword>
<dbReference type="NCBIfam" id="TIGR00521">
    <property type="entry name" value="coaBC_dfp"/>
    <property type="match status" value="1"/>
</dbReference>
<feature type="binding site" evidence="3">
    <location>
        <position position="312"/>
    </location>
    <ligand>
        <name>CTP</name>
        <dbReference type="ChEBI" id="CHEBI:37563"/>
    </ligand>
</feature>
<comment type="pathway">
    <text evidence="3 4">Cofactor biosynthesis; coenzyme A biosynthesis; CoA from (R)-pantothenate: step 2/5.</text>
</comment>
<reference evidence="7 8" key="1">
    <citation type="submission" date="2017-09" db="EMBL/GenBank/DDBJ databases">
        <authorList>
            <person name="Varghese N."/>
            <person name="Submissions S."/>
        </authorList>
    </citation>
    <scope>NUCLEOTIDE SEQUENCE [LARGE SCALE GENOMIC DNA]</scope>
    <source>
        <strain evidence="7 8">OK806</strain>
    </source>
</reference>
<dbReference type="InterPro" id="IPR003382">
    <property type="entry name" value="Flavoprotein"/>
</dbReference>
<keyword evidence="3 4" id="KW-0288">FMN</keyword>
<evidence type="ECO:0000313" key="7">
    <source>
        <dbReference type="EMBL" id="SOE82489.1"/>
    </source>
</evidence>
<keyword evidence="8" id="KW-1185">Reference proteome</keyword>
<dbReference type="InterPro" id="IPR036551">
    <property type="entry name" value="Flavin_trans-like"/>
</dbReference>
<comment type="catalytic activity">
    <reaction evidence="3 4">
        <text>N-[(R)-4-phosphopantothenoyl]-L-cysteine + H(+) = (R)-4'-phosphopantetheine + CO2</text>
        <dbReference type="Rhea" id="RHEA:16793"/>
        <dbReference type="ChEBI" id="CHEBI:15378"/>
        <dbReference type="ChEBI" id="CHEBI:16526"/>
        <dbReference type="ChEBI" id="CHEBI:59458"/>
        <dbReference type="ChEBI" id="CHEBI:61723"/>
        <dbReference type="EC" id="4.1.1.36"/>
    </reaction>
</comment>
<proteinExistence type="inferred from homology"/>
<dbReference type="Pfam" id="PF04127">
    <property type="entry name" value="DFP"/>
    <property type="match status" value="1"/>
</dbReference>
<feature type="binding site" evidence="3">
    <location>
        <position position="302"/>
    </location>
    <ligand>
        <name>CTP</name>
        <dbReference type="ChEBI" id="CHEBI:37563"/>
    </ligand>
</feature>
<comment type="caution">
    <text evidence="3">Lacks conserved residue(s) required for the propagation of feature annotation.</text>
</comment>